<evidence type="ECO:0000313" key="2">
    <source>
        <dbReference type="Proteomes" id="UP000001194"/>
    </source>
</evidence>
<sequence>MLLSAADMDFALWGGSSSKPEWLQKDTRQQHRNALAVTFLSHRSPRQFSQRRRALTMLLFSQSSWVGQPYRLFSAFEPVYATRDCACSVLRPAPNSVLCNTFVTTRHQTPSSDLVSSITMSLDKI</sequence>
<reference evidence="1 2" key="1">
    <citation type="journal article" date="2008" name="Nature">
        <title>The genome of Laccaria bicolor provides insights into mycorrhizal symbiosis.</title>
        <authorList>
            <person name="Martin F."/>
            <person name="Aerts A."/>
            <person name="Ahren D."/>
            <person name="Brun A."/>
            <person name="Danchin E.G.J."/>
            <person name="Duchaussoy F."/>
            <person name="Gibon J."/>
            <person name="Kohler A."/>
            <person name="Lindquist E."/>
            <person name="Pereda V."/>
            <person name="Salamov A."/>
            <person name="Shapiro H.J."/>
            <person name="Wuyts J."/>
            <person name="Blaudez D."/>
            <person name="Buee M."/>
            <person name="Brokstein P."/>
            <person name="Canbaeck B."/>
            <person name="Cohen D."/>
            <person name="Courty P.E."/>
            <person name="Coutinho P.M."/>
            <person name="Delaruelle C."/>
            <person name="Detter J.C."/>
            <person name="Deveau A."/>
            <person name="DiFazio S."/>
            <person name="Duplessis S."/>
            <person name="Fraissinet-Tachet L."/>
            <person name="Lucic E."/>
            <person name="Frey-Klett P."/>
            <person name="Fourrey C."/>
            <person name="Feussner I."/>
            <person name="Gay G."/>
            <person name="Grimwood J."/>
            <person name="Hoegger P.J."/>
            <person name="Jain P."/>
            <person name="Kilaru S."/>
            <person name="Labbe J."/>
            <person name="Lin Y.C."/>
            <person name="Legue V."/>
            <person name="Le Tacon F."/>
            <person name="Marmeisse R."/>
            <person name="Melayah D."/>
            <person name="Montanini B."/>
            <person name="Muratet M."/>
            <person name="Nehls U."/>
            <person name="Niculita-Hirzel H."/>
            <person name="Oudot-Le Secq M.P."/>
            <person name="Peter M."/>
            <person name="Quesneville H."/>
            <person name="Rajashekar B."/>
            <person name="Reich M."/>
            <person name="Rouhier N."/>
            <person name="Schmutz J."/>
            <person name="Yin T."/>
            <person name="Chalot M."/>
            <person name="Henrissat B."/>
            <person name="Kuees U."/>
            <person name="Lucas S."/>
            <person name="Van de Peer Y."/>
            <person name="Podila G.K."/>
            <person name="Polle A."/>
            <person name="Pukkila P.J."/>
            <person name="Richardson P.M."/>
            <person name="Rouze P."/>
            <person name="Sanders I.R."/>
            <person name="Stajich J.E."/>
            <person name="Tunlid A."/>
            <person name="Tuskan G."/>
            <person name="Grigoriev I.V."/>
        </authorList>
    </citation>
    <scope>NUCLEOTIDE SEQUENCE [LARGE SCALE GENOMIC DNA]</scope>
    <source>
        <strain evidence="2">S238N-H82 / ATCC MYA-4686</strain>
    </source>
</reference>
<dbReference type="HOGENOM" id="CLU_1992997_0_0_1"/>
<dbReference type="RefSeq" id="XP_001881873.1">
    <property type="nucleotide sequence ID" value="XM_001881838.1"/>
</dbReference>
<protein>
    <submittedName>
        <fullName evidence="1">Predicted protein</fullName>
    </submittedName>
</protein>
<dbReference type="GeneID" id="6077396"/>
<dbReference type="EMBL" id="DS547104">
    <property type="protein sequence ID" value="EDR07481.1"/>
    <property type="molecule type" value="Genomic_DNA"/>
</dbReference>
<dbReference type="KEGG" id="lbc:LACBIDRAFT_298746"/>
<dbReference type="InParanoid" id="B0DDI5"/>
<evidence type="ECO:0000313" key="1">
    <source>
        <dbReference type="EMBL" id="EDR07481.1"/>
    </source>
</evidence>
<accession>B0DDI5</accession>
<keyword evidence="2" id="KW-1185">Reference proteome</keyword>
<name>B0DDI5_LACBS</name>
<organism evidence="2">
    <name type="scientific">Laccaria bicolor (strain S238N-H82 / ATCC MYA-4686)</name>
    <name type="common">Bicoloured deceiver</name>
    <name type="synonym">Laccaria laccata var. bicolor</name>
    <dbReference type="NCBI Taxonomy" id="486041"/>
    <lineage>
        <taxon>Eukaryota</taxon>
        <taxon>Fungi</taxon>
        <taxon>Dikarya</taxon>
        <taxon>Basidiomycota</taxon>
        <taxon>Agaricomycotina</taxon>
        <taxon>Agaricomycetes</taxon>
        <taxon>Agaricomycetidae</taxon>
        <taxon>Agaricales</taxon>
        <taxon>Agaricineae</taxon>
        <taxon>Hydnangiaceae</taxon>
        <taxon>Laccaria</taxon>
    </lineage>
</organism>
<dbReference type="Proteomes" id="UP000001194">
    <property type="component" value="Unassembled WGS sequence"/>
</dbReference>
<gene>
    <name evidence="1" type="ORF">LACBIDRAFT_298746</name>
</gene>
<proteinExistence type="predicted"/>
<dbReference type="AlphaFoldDB" id="B0DDI5"/>